<sequence>MFGSQQNSLCREPLSMGIGISAPISSEVGSSSVFFAQPLLTGNVLVSWAVLIGSELFLFIAGRLFNLESVPILDSGNGQTVQMPLTELQEFLRWMGNGSGSSPNPDPATNAGNMVTNPAGQIGGVVPGFVTVTTPEAPIVVSIYVSADYSIRPFTPSTALFIPILTFPGVRGALPLLILGLLLTIFVRAVVPPESSGLKPLSKPKSTMNNPLTFTPNDLLQLLNRFGKHFGSK</sequence>
<keyword evidence="1" id="KW-0472">Membrane</keyword>
<dbReference type="AlphaFoldDB" id="A0A2U3LDT3"/>
<dbReference type="EMBL" id="OMOF01000412">
    <property type="protein sequence ID" value="SPF50084.1"/>
    <property type="molecule type" value="Genomic_DNA"/>
</dbReference>
<keyword evidence="1" id="KW-1133">Transmembrane helix</keyword>
<evidence type="ECO:0000313" key="3">
    <source>
        <dbReference type="Proteomes" id="UP000238916"/>
    </source>
</evidence>
<organism evidence="2 3">
    <name type="scientific">Candidatus Desulfosporosinus infrequens</name>
    <dbReference type="NCBI Taxonomy" id="2043169"/>
    <lineage>
        <taxon>Bacteria</taxon>
        <taxon>Bacillati</taxon>
        <taxon>Bacillota</taxon>
        <taxon>Clostridia</taxon>
        <taxon>Eubacteriales</taxon>
        <taxon>Desulfitobacteriaceae</taxon>
        <taxon>Desulfosporosinus</taxon>
    </lineage>
</organism>
<name>A0A2U3LDT3_9FIRM</name>
<evidence type="ECO:0000313" key="2">
    <source>
        <dbReference type="EMBL" id="SPF50084.1"/>
    </source>
</evidence>
<protein>
    <submittedName>
        <fullName evidence="2">Uncharacterized protein</fullName>
    </submittedName>
</protein>
<reference evidence="3" key="1">
    <citation type="submission" date="2018-02" db="EMBL/GenBank/DDBJ databases">
        <authorList>
            <person name="Hausmann B."/>
        </authorList>
    </citation>
    <scope>NUCLEOTIDE SEQUENCE [LARGE SCALE GENOMIC DNA]</scope>
    <source>
        <strain evidence="3">Peat soil MAG SbF1</strain>
    </source>
</reference>
<dbReference type="OrthoDB" id="1795609at2"/>
<dbReference type="Proteomes" id="UP000238916">
    <property type="component" value="Unassembled WGS sequence"/>
</dbReference>
<accession>A0A2U3LDT3</accession>
<gene>
    <name evidence="2" type="ORF">SBF1_470024</name>
</gene>
<evidence type="ECO:0000256" key="1">
    <source>
        <dbReference type="SAM" id="Phobius"/>
    </source>
</evidence>
<keyword evidence="1" id="KW-0812">Transmembrane</keyword>
<proteinExistence type="predicted"/>
<feature type="transmembrane region" description="Helical" evidence="1">
    <location>
        <begin position="45"/>
        <end position="65"/>
    </location>
</feature>